<dbReference type="Pfam" id="PF13560">
    <property type="entry name" value="HTH_31"/>
    <property type="match status" value="1"/>
</dbReference>
<keyword evidence="3" id="KW-1185">Reference proteome</keyword>
<reference evidence="3" key="1">
    <citation type="journal article" date="2019" name="Int. J. Syst. Evol. Microbiol.">
        <title>The Global Catalogue of Microorganisms (GCM) 10K type strain sequencing project: providing services to taxonomists for standard genome sequencing and annotation.</title>
        <authorList>
            <consortium name="The Broad Institute Genomics Platform"/>
            <consortium name="The Broad Institute Genome Sequencing Center for Infectious Disease"/>
            <person name="Wu L."/>
            <person name="Ma J."/>
        </authorList>
    </citation>
    <scope>NUCLEOTIDE SEQUENCE [LARGE SCALE GENOMIC DNA]</scope>
    <source>
        <strain evidence="3">JCM 9687</strain>
    </source>
</reference>
<dbReference type="PROSITE" id="PS50943">
    <property type="entry name" value="HTH_CROC1"/>
    <property type="match status" value="1"/>
</dbReference>
<evidence type="ECO:0000259" key="1">
    <source>
        <dbReference type="PROSITE" id="PS50943"/>
    </source>
</evidence>
<evidence type="ECO:0000313" key="3">
    <source>
        <dbReference type="Proteomes" id="UP001500483"/>
    </source>
</evidence>
<dbReference type="Gene3D" id="1.10.260.40">
    <property type="entry name" value="lambda repressor-like DNA-binding domains"/>
    <property type="match status" value="1"/>
</dbReference>
<protein>
    <recommendedName>
        <fullName evidence="1">HTH cro/C1-type domain-containing protein</fullName>
    </recommendedName>
</protein>
<dbReference type="SMART" id="SM00530">
    <property type="entry name" value="HTH_XRE"/>
    <property type="match status" value="1"/>
</dbReference>
<gene>
    <name evidence="2" type="ORF">GCM10020366_15980</name>
</gene>
<dbReference type="EMBL" id="BAAAYK010000038">
    <property type="protein sequence ID" value="GAA3355521.1"/>
    <property type="molecule type" value="Genomic_DNA"/>
</dbReference>
<dbReference type="SUPFAM" id="SSF47413">
    <property type="entry name" value="lambda repressor-like DNA-binding domains"/>
    <property type="match status" value="1"/>
</dbReference>
<proteinExistence type="predicted"/>
<dbReference type="InterPro" id="IPR043917">
    <property type="entry name" value="DUF5753"/>
</dbReference>
<dbReference type="Proteomes" id="UP001500483">
    <property type="component" value="Unassembled WGS sequence"/>
</dbReference>
<sequence>MARRAMTSVRSRRLAYVLRKQRIAAGLSAAELARSVGMSGSKISRFENCESGIYLDDLEKLIDFYGMSKKRRVELLDIARHAEERGWLRLRSGEFPADWQTWVDFEDEATALRSYEPLIIPGLLQTAEYARSIIRATGGALVLQRQSGEWVATSFVVAEAGLVLSSAAEG</sequence>
<dbReference type="Pfam" id="PF19054">
    <property type="entry name" value="DUF5753"/>
    <property type="match status" value="1"/>
</dbReference>
<comment type="caution">
    <text evidence="2">The sequence shown here is derived from an EMBL/GenBank/DDBJ whole genome shotgun (WGS) entry which is preliminary data.</text>
</comment>
<feature type="domain" description="HTH cro/C1-type" evidence="1">
    <location>
        <begin position="18"/>
        <end position="72"/>
    </location>
</feature>
<evidence type="ECO:0000313" key="2">
    <source>
        <dbReference type="EMBL" id="GAA3355521.1"/>
    </source>
</evidence>
<accession>A0ABP6RK91</accession>
<dbReference type="CDD" id="cd00093">
    <property type="entry name" value="HTH_XRE"/>
    <property type="match status" value="1"/>
</dbReference>
<organism evidence="2 3">
    <name type="scientific">Saccharopolyspora gregorii</name>
    <dbReference type="NCBI Taxonomy" id="33914"/>
    <lineage>
        <taxon>Bacteria</taxon>
        <taxon>Bacillati</taxon>
        <taxon>Actinomycetota</taxon>
        <taxon>Actinomycetes</taxon>
        <taxon>Pseudonocardiales</taxon>
        <taxon>Pseudonocardiaceae</taxon>
        <taxon>Saccharopolyspora</taxon>
    </lineage>
</organism>
<dbReference type="InterPro" id="IPR001387">
    <property type="entry name" value="Cro/C1-type_HTH"/>
</dbReference>
<dbReference type="InterPro" id="IPR010982">
    <property type="entry name" value="Lambda_DNA-bd_dom_sf"/>
</dbReference>
<name>A0ABP6RK91_9PSEU</name>